<dbReference type="GO" id="GO:0003677">
    <property type="term" value="F:DNA binding"/>
    <property type="evidence" value="ECO:0007669"/>
    <property type="project" value="InterPro"/>
</dbReference>
<dbReference type="SMART" id="SM00422">
    <property type="entry name" value="HTH_MERR"/>
    <property type="match status" value="1"/>
</dbReference>
<dbReference type="SUPFAM" id="SSF46955">
    <property type="entry name" value="Putative DNA-binding domain"/>
    <property type="match status" value="1"/>
</dbReference>
<dbReference type="RefSeq" id="WP_057895629.1">
    <property type="nucleotide sequence ID" value="NZ_AZEH01000020.1"/>
</dbReference>
<keyword evidence="3" id="KW-1185">Reference proteome</keyword>
<evidence type="ECO:0000313" key="3">
    <source>
        <dbReference type="Proteomes" id="UP000051686"/>
    </source>
</evidence>
<name>A0A0R1MIZ2_9LACO</name>
<dbReference type="PATRIC" id="fig|1423777.3.peg.691"/>
<dbReference type="AlphaFoldDB" id="A0A0R1MIZ2"/>
<dbReference type="GO" id="GO:0006355">
    <property type="term" value="P:regulation of DNA-templated transcription"/>
    <property type="evidence" value="ECO:0007669"/>
    <property type="project" value="InterPro"/>
</dbReference>
<evidence type="ECO:0000259" key="1">
    <source>
        <dbReference type="PROSITE" id="PS50937"/>
    </source>
</evidence>
<evidence type="ECO:0000313" key="2">
    <source>
        <dbReference type="EMBL" id="KRL05908.1"/>
    </source>
</evidence>
<reference evidence="2 3" key="1">
    <citation type="journal article" date="2015" name="Genome Announc.">
        <title>Expanding the biotechnology potential of lactobacilli through comparative genomics of 213 strains and associated genera.</title>
        <authorList>
            <person name="Sun Z."/>
            <person name="Harris H.M."/>
            <person name="McCann A."/>
            <person name="Guo C."/>
            <person name="Argimon S."/>
            <person name="Zhang W."/>
            <person name="Yang X."/>
            <person name="Jeffery I.B."/>
            <person name="Cooney J.C."/>
            <person name="Kagawa T.F."/>
            <person name="Liu W."/>
            <person name="Song Y."/>
            <person name="Salvetti E."/>
            <person name="Wrobel A."/>
            <person name="Rasinkangas P."/>
            <person name="Parkhill J."/>
            <person name="Rea M.C."/>
            <person name="O'Sullivan O."/>
            <person name="Ritari J."/>
            <person name="Douillard F.P."/>
            <person name="Paul Ross R."/>
            <person name="Yang R."/>
            <person name="Briner A.E."/>
            <person name="Felis G.E."/>
            <person name="de Vos W.M."/>
            <person name="Barrangou R."/>
            <person name="Klaenhammer T.R."/>
            <person name="Caufield P.W."/>
            <person name="Cui Y."/>
            <person name="Zhang H."/>
            <person name="O'Toole P.W."/>
        </authorList>
    </citation>
    <scope>NUCLEOTIDE SEQUENCE [LARGE SCALE GENOMIC DNA]</scope>
    <source>
        <strain evidence="2 3">DSM 19972</strain>
    </source>
</reference>
<dbReference type="PROSITE" id="PS50937">
    <property type="entry name" value="HTH_MERR_2"/>
    <property type="match status" value="1"/>
</dbReference>
<dbReference type="CDD" id="cd01105">
    <property type="entry name" value="HTH_GlnR-like"/>
    <property type="match status" value="1"/>
</dbReference>
<comment type="caution">
    <text evidence="2">The sequence shown here is derived from an EMBL/GenBank/DDBJ whole genome shotgun (WGS) entry which is preliminary data.</text>
</comment>
<dbReference type="Pfam" id="PF13411">
    <property type="entry name" value="MerR_1"/>
    <property type="match status" value="1"/>
</dbReference>
<dbReference type="Gene3D" id="1.10.1660.10">
    <property type="match status" value="1"/>
</dbReference>
<dbReference type="EMBL" id="AZEH01000020">
    <property type="protein sequence ID" value="KRL05908.1"/>
    <property type="molecule type" value="Genomic_DNA"/>
</dbReference>
<dbReference type="STRING" id="1423777.FD46_GL000671"/>
<organism evidence="2 3">
    <name type="scientific">Liquorilactobacillus oeni DSM 19972</name>
    <dbReference type="NCBI Taxonomy" id="1423777"/>
    <lineage>
        <taxon>Bacteria</taxon>
        <taxon>Bacillati</taxon>
        <taxon>Bacillota</taxon>
        <taxon>Bacilli</taxon>
        <taxon>Lactobacillales</taxon>
        <taxon>Lactobacillaceae</taxon>
        <taxon>Liquorilactobacillus</taxon>
    </lineage>
</organism>
<protein>
    <submittedName>
        <fullName evidence="2">MerR family transcriptional regulator</fullName>
    </submittedName>
</protein>
<dbReference type="InterPro" id="IPR000551">
    <property type="entry name" value="MerR-type_HTH_dom"/>
</dbReference>
<dbReference type="Proteomes" id="UP000051686">
    <property type="component" value="Unassembled WGS sequence"/>
</dbReference>
<proteinExistence type="predicted"/>
<sequence>MGKNFSLKADLIIGIGDLGNLTGVSPRQLRYWEEKKYIESVTEERSSGRKYQFEMFFKVQAIKKFLDEGFTLAKAAEQAEQQRKKVEICKKFISEAFEDVVVEDPNGPSGKIIMGFIDKRKSKRVIGIVDEKGSHFEIQQEE</sequence>
<dbReference type="InterPro" id="IPR009061">
    <property type="entry name" value="DNA-bd_dom_put_sf"/>
</dbReference>
<gene>
    <name evidence="2" type="ORF">FD46_GL000671</name>
</gene>
<accession>A0A0R1MIZ2</accession>
<feature type="domain" description="HTH merR-type" evidence="1">
    <location>
        <begin position="21"/>
        <end position="81"/>
    </location>
</feature>
<dbReference type="OrthoDB" id="9806513at2"/>